<keyword evidence="4" id="KW-1185">Reference proteome</keyword>
<accession>A0ABQ9Y362</accession>
<organism evidence="3 4">
    <name type="scientific">Blattamonas nauphoetae</name>
    <dbReference type="NCBI Taxonomy" id="2049346"/>
    <lineage>
        <taxon>Eukaryota</taxon>
        <taxon>Metamonada</taxon>
        <taxon>Preaxostyla</taxon>
        <taxon>Oxymonadida</taxon>
        <taxon>Blattamonas</taxon>
    </lineage>
</organism>
<reference evidence="3 4" key="1">
    <citation type="journal article" date="2022" name="bioRxiv">
        <title>Genomics of Preaxostyla Flagellates Illuminates Evolutionary Transitions and the Path Towards Mitochondrial Loss.</title>
        <authorList>
            <person name="Novak L.V.F."/>
            <person name="Treitli S.C."/>
            <person name="Pyrih J."/>
            <person name="Halakuc P."/>
            <person name="Pipaliya S.V."/>
            <person name="Vacek V."/>
            <person name="Brzon O."/>
            <person name="Soukal P."/>
            <person name="Eme L."/>
            <person name="Dacks J.B."/>
            <person name="Karnkowska A."/>
            <person name="Elias M."/>
            <person name="Hampl V."/>
        </authorList>
    </citation>
    <scope>NUCLEOTIDE SEQUENCE [LARGE SCALE GENOMIC DNA]</scope>
    <source>
        <strain evidence="3">NAU3</strain>
        <tissue evidence="3">Gut</tissue>
    </source>
</reference>
<dbReference type="PROSITE" id="PS51745">
    <property type="entry name" value="PB1"/>
    <property type="match status" value="1"/>
</dbReference>
<dbReference type="EMBL" id="JARBJD010000040">
    <property type="protein sequence ID" value="KAK2958180.1"/>
    <property type="molecule type" value="Genomic_DNA"/>
</dbReference>
<evidence type="ECO:0000259" key="2">
    <source>
        <dbReference type="PROSITE" id="PS51745"/>
    </source>
</evidence>
<dbReference type="SUPFAM" id="SSF54277">
    <property type="entry name" value="CAD &amp; PB1 domains"/>
    <property type="match status" value="1"/>
</dbReference>
<protein>
    <recommendedName>
        <fullName evidence="2">PB1 domain-containing protein</fullName>
    </recommendedName>
</protein>
<evidence type="ECO:0000256" key="1">
    <source>
        <dbReference type="SAM" id="MobiDB-lite"/>
    </source>
</evidence>
<comment type="caution">
    <text evidence="3">The sequence shown here is derived from an EMBL/GenBank/DDBJ whole genome shotgun (WGS) entry which is preliminary data.</text>
</comment>
<dbReference type="CDD" id="cd05992">
    <property type="entry name" value="PB1"/>
    <property type="match status" value="1"/>
</dbReference>
<feature type="region of interest" description="Disordered" evidence="1">
    <location>
        <begin position="236"/>
        <end position="276"/>
    </location>
</feature>
<dbReference type="InterPro" id="IPR000270">
    <property type="entry name" value="PB1_dom"/>
</dbReference>
<gene>
    <name evidence="3" type="ORF">BLNAU_6884</name>
</gene>
<dbReference type="Gene3D" id="3.10.20.90">
    <property type="entry name" value="Phosphatidylinositol 3-kinase Catalytic Subunit, Chain A, domain 1"/>
    <property type="match status" value="1"/>
</dbReference>
<feature type="domain" description="PB1" evidence="2">
    <location>
        <begin position="8"/>
        <end position="89"/>
    </location>
</feature>
<dbReference type="Proteomes" id="UP001281761">
    <property type="component" value="Unassembled WGS sequence"/>
</dbReference>
<dbReference type="Pfam" id="PF00564">
    <property type="entry name" value="PB1"/>
    <property type="match status" value="1"/>
</dbReference>
<proteinExistence type="predicted"/>
<name>A0ABQ9Y362_9EUKA</name>
<dbReference type="InterPro" id="IPR053793">
    <property type="entry name" value="PB1-like"/>
</dbReference>
<feature type="region of interest" description="Disordered" evidence="1">
    <location>
        <begin position="177"/>
        <end position="215"/>
    </location>
</feature>
<evidence type="ECO:0000313" key="4">
    <source>
        <dbReference type="Proteomes" id="UP001281761"/>
    </source>
</evidence>
<evidence type="ECO:0000313" key="3">
    <source>
        <dbReference type="EMBL" id="KAK2958180.1"/>
    </source>
</evidence>
<dbReference type="SMART" id="SM00666">
    <property type="entry name" value="PB1"/>
    <property type="match status" value="1"/>
</dbReference>
<sequence length="276" mass="31340">MNNPQQFIVKITFTQSGDTRRVQFVAPPSFDDLKTRCHVLFAVSPHEAVTLTYNDCEDDTITIANDADVGLAFLSRPQNECLRIVFSVRPKPTLPNAPFHTHPFQHTNFHRDFRYQHVPPVELHQSPFDQPRGRFRRGEKKKPFWTDRKWKFDDSVLKDQINSMVSDIQAFFAPAPKEHTQQHPQPVAASADPTSNDEPRVVQTGDHTPHSPSAPLAPYAVFPAVPSHPCPVAPTQSAVLTDAAGQTYHPMPDVWHPDRQHNPQQPLPQTIHRKEE</sequence>